<dbReference type="STRING" id="438753.AZC_4651"/>
<reference evidence="1 2" key="1">
    <citation type="journal article" date="2007" name="Appl. Environ. Microbiol.">
        <title>Rhizobial factors required for stem nodule maturation and maintenance in Sesbania rostrata-Azorhizobium caulinodans ORS571 symbiosis.</title>
        <authorList>
            <person name="Suzuki S."/>
            <person name="Aono T."/>
            <person name="Lee KB."/>
            <person name="Suzuki T."/>
            <person name="Liu CT."/>
            <person name="Miwa H."/>
            <person name="Wakao S."/>
            <person name="Iki T."/>
            <person name="Oyaizu H."/>
        </authorList>
    </citation>
    <scope>NUCLEOTIDE SEQUENCE [LARGE SCALE GENOMIC DNA]</scope>
    <source>
        <strain evidence="2">ATCC 43989 / DSM 5975 / JCM 20966 / LMG 6465 / NBRC 14845 / NCIMB 13405 / ORS 571</strain>
    </source>
</reference>
<reference evidence="1 2" key="4">
    <citation type="journal article" date="2009" name="Appl. Environ. Microbiol.">
        <title>Comparative genome-wide transcriptional profiling of Azorhizobium caulinodans ORS571 grown under free-living and symbiotic conditions.</title>
        <authorList>
            <person name="Tsukada S."/>
            <person name="Aono T."/>
            <person name="Akiba N."/>
            <person name="Lee KB."/>
            <person name="Liu CT."/>
            <person name="Toyazaki H."/>
            <person name="Oyaizu H."/>
        </authorList>
    </citation>
    <scope>NUCLEOTIDE SEQUENCE [LARGE SCALE GENOMIC DNA]</scope>
    <source>
        <strain evidence="2">ATCC 43989 / DSM 5975 / JCM 20966 / LMG 6465 / NBRC 14845 / NCIMB 13405 / ORS 571</strain>
    </source>
</reference>
<dbReference type="Pfam" id="PF06319">
    <property type="entry name" value="MmcB-like"/>
    <property type="match status" value="1"/>
</dbReference>
<evidence type="ECO:0000313" key="2">
    <source>
        <dbReference type="Proteomes" id="UP000000270"/>
    </source>
</evidence>
<dbReference type="InterPro" id="IPR009394">
    <property type="entry name" value="MmcB-like"/>
</dbReference>
<evidence type="ECO:0000313" key="1">
    <source>
        <dbReference type="EMBL" id="BAF90649.1"/>
    </source>
</evidence>
<dbReference type="EMBL" id="AP009384">
    <property type="protein sequence ID" value="BAF90649.1"/>
    <property type="molecule type" value="Genomic_DNA"/>
</dbReference>
<dbReference type="eggNOG" id="COG5321">
    <property type="taxonomic scope" value="Bacteria"/>
</dbReference>
<dbReference type="KEGG" id="azc:AZC_4651"/>
<reference evidence="1 2" key="3">
    <citation type="journal article" date="2008" name="BMC Genomics">
        <title>The genome of the versatile nitrogen fixer Azorhizobium caulinodans ORS571.</title>
        <authorList>
            <person name="Lee KB."/>
            <person name="Backer P.D."/>
            <person name="Aono T."/>
            <person name="Liu CT."/>
            <person name="Suzuki S."/>
            <person name="Suzuki T."/>
            <person name="Kaneko T."/>
            <person name="Yamada M."/>
            <person name="Tabata S."/>
            <person name="Kupfer D.M."/>
            <person name="Najar F.Z."/>
            <person name="Wiley G.B."/>
            <person name="Roe B."/>
            <person name="Binnewies T.T."/>
            <person name="Ussery D.W."/>
            <person name="D'Haeze W."/>
            <person name="Herder J.D."/>
            <person name="Gevers D."/>
            <person name="Vereecke D."/>
            <person name="Holsters M."/>
            <person name="Oyaizu H."/>
        </authorList>
    </citation>
    <scope>NUCLEOTIDE SEQUENCE [LARGE SCALE GENOMIC DNA]</scope>
    <source>
        <strain evidence="2">ATCC 43989 / DSM 5975 / JCM 20966 / LMG 6465 / NBRC 14845 / NCIMB 13405 / ORS 571</strain>
    </source>
</reference>
<reference evidence="1 2" key="6">
    <citation type="journal article" date="2011" name="Appl. Environ. Microbiol.">
        <title>Involvement of the azorhizobial chromosome partition gene (parA) in the onset of bacteroid differentiation during Sesbania rostrata stem nodule development.</title>
        <authorList>
            <person name="Liu CT."/>
            <person name="Lee KB."/>
            <person name="Wang YS."/>
            <person name="Peng MH."/>
            <person name="Lee KT."/>
            <person name="Suzuki S."/>
            <person name="Suzuki T."/>
            <person name="Oyaizu H."/>
        </authorList>
    </citation>
    <scope>NUCLEOTIDE SEQUENCE [LARGE SCALE GENOMIC DNA]</scope>
    <source>
        <strain evidence="2">ATCC 43989 / DSM 5975 / JCM 20966 / LMG 6465 / NBRC 14845 / NCIMB 13405 / ORS 571</strain>
    </source>
</reference>
<dbReference type="AlphaFoldDB" id="A8I007"/>
<proteinExistence type="predicted"/>
<organism evidence="1 2">
    <name type="scientific">Azorhizobium caulinodans (strain ATCC 43989 / DSM 5975 / JCM 20966 / LMG 6465 / NBRC 14845 / NCIMB 13405 / ORS 571)</name>
    <dbReference type="NCBI Taxonomy" id="438753"/>
    <lineage>
        <taxon>Bacteria</taxon>
        <taxon>Pseudomonadati</taxon>
        <taxon>Pseudomonadota</taxon>
        <taxon>Alphaproteobacteria</taxon>
        <taxon>Hyphomicrobiales</taxon>
        <taxon>Xanthobacteraceae</taxon>
        <taxon>Azorhizobium</taxon>
    </lineage>
</organism>
<evidence type="ECO:0008006" key="3">
    <source>
        <dbReference type="Google" id="ProtNLM"/>
    </source>
</evidence>
<accession>A8I007</accession>
<dbReference type="HOGENOM" id="CLU_114402_0_0_5"/>
<dbReference type="PIRSF" id="PIRSF031796">
    <property type="entry name" value="UPC031796"/>
    <property type="match status" value="1"/>
</dbReference>
<keyword evidence="2" id="KW-1185">Reference proteome</keyword>
<name>A8I007_AZOC5</name>
<dbReference type="Proteomes" id="UP000000270">
    <property type="component" value="Chromosome"/>
</dbReference>
<reference evidence="2" key="2">
    <citation type="submission" date="2007-04" db="EMBL/GenBank/DDBJ databases">
        <title>Complete genome sequence of the nitrogen-fixing bacterium Azorhizobium caulinodans ORS571.</title>
        <authorList>
            <person name="Lee K.B."/>
            <person name="Backer P.D."/>
            <person name="Aono T."/>
            <person name="Liu C.T."/>
            <person name="Suzuki S."/>
            <person name="Suzuki T."/>
            <person name="Kaneko T."/>
            <person name="Yamada M."/>
            <person name="Tabata S."/>
            <person name="Kupfer D.M."/>
            <person name="Najar F.Z."/>
            <person name="Wiley G.B."/>
            <person name="Roe B."/>
            <person name="Binnewies T."/>
            <person name="Ussery D."/>
            <person name="Vereecke D."/>
            <person name="Gevers D."/>
            <person name="Holsters M."/>
            <person name="Oyaizu H."/>
        </authorList>
    </citation>
    <scope>NUCLEOTIDE SEQUENCE [LARGE SCALE GENOMIC DNA]</scope>
    <source>
        <strain evidence="2">ATCC 43989 / DSM 5975 / JCM 20966 / LMG 6465 / NBRC 14845 / NCIMB 13405 / ORS 571</strain>
    </source>
</reference>
<gene>
    <name evidence="1" type="ordered locus">AZC_4651</name>
</gene>
<reference evidence="1 2" key="5">
    <citation type="journal article" date="2010" name="Appl. Environ. Microbiol.">
        <title>phrR-like gene praR of Azorhizobium caulinodans ORS571 is essential for symbiosis with Sesbania rostrata and is involved in expression of reb genes.</title>
        <authorList>
            <person name="Akiba N."/>
            <person name="Aono T."/>
            <person name="Toyazaki H."/>
            <person name="Sato S."/>
            <person name="Oyaizu H."/>
        </authorList>
    </citation>
    <scope>NUCLEOTIDE SEQUENCE [LARGE SCALE GENOMIC DNA]</scope>
    <source>
        <strain evidence="2">ATCC 43989 / DSM 5975 / JCM 20966 / LMG 6465 / NBRC 14845 / NCIMB 13405 / ORS 571</strain>
    </source>
</reference>
<protein>
    <recommendedName>
        <fullName evidence="3">DNA repair protein MmcB-related protein</fullName>
    </recommendedName>
</protein>
<sequence>MMIDAPVPKPDGRQSQTAAAIQRGVLRFLAAHGQAGLPEVSLASGRRADVLALDAKGALSIIEIKSSVTDFRTDAKWPEYRPFCDRLLFAVGVDFPLELLPDDVGILVADAFGAELIRAAPEHPLAAATRKALTLRFARAAAGRLAGLYDPDLRPAQEW</sequence>